<sequence length="234" mass="24204">MTGPAQIEAVLFDKDGTLYDFGKSWNGWSGMILEHLSGGDEVRAEALAGAIGYDRQAGCYLPHSPAIAGTNAEVAAALAGELPGADLAAIERFLEESAARIELHEAVPLAAVLGDLAQVGLRLGVMTNDHESAARAHLSRTGVLEIFEFIAGADSGFGAKPDPDPLLAFCTAVRVRPEATVMVGDSTHDLVAGRAAGMITIGVLTGMSGPSDLAPHADAVLPDISHLATWIASR</sequence>
<dbReference type="InterPro" id="IPR050155">
    <property type="entry name" value="HAD-like_hydrolase_sf"/>
</dbReference>
<organism evidence="5 6">
    <name type="scientific">Marinibacterium profundimaris</name>
    <dbReference type="NCBI Taxonomy" id="1679460"/>
    <lineage>
        <taxon>Bacteria</taxon>
        <taxon>Pseudomonadati</taxon>
        <taxon>Pseudomonadota</taxon>
        <taxon>Alphaproteobacteria</taxon>
        <taxon>Rhodobacterales</taxon>
        <taxon>Paracoccaceae</taxon>
        <taxon>Marinibacterium</taxon>
    </lineage>
</organism>
<keyword evidence="6" id="KW-1185">Reference proteome</keyword>
<dbReference type="EC" id="3.1.3.18" evidence="4"/>
<gene>
    <name evidence="5" type="ORF">ATO3_23250</name>
</gene>
<dbReference type="InterPro" id="IPR006439">
    <property type="entry name" value="HAD-SF_hydro_IA"/>
</dbReference>
<dbReference type="RefSeq" id="WP_088652301.1">
    <property type="nucleotide sequence ID" value="NZ_AQQR01000018.1"/>
</dbReference>
<dbReference type="PANTHER" id="PTHR43434:SF1">
    <property type="entry name" value="PHOSPHOGLYCOLATE PHOSPHATASE"/>
    <property type="match status" value="1"/>
</dbReference>
<dbReference type="GO" id="GO:0008967">
    <property type="term" value="F:phosphoglycolate phosphatase activity"/>
    <property type="evidence" value="ECO:0007669"/>
    <property type="project" value="UniProtKB-EC"/>
</dbReference>
<dbReference type="AlphaFoldDB" id="A0A225NCK4"/>
<dbReference type="InterPro" id="IPR023214">
    <property type="entry name" value="HAD_sf"/>
</dbReference>
<evidence type="ECO:0000256" key="1">
    <source>
        <dbReference type="ARBA" id="ARBA00000830"/>
    </source>
</evidence>
<protein>
    <recommendedName>
        <fullName evidence="4">phosphoglycolate phosphatase</fullName>
        <ecNumber evidence="4">3.1.3.18</ecNumber>
    </recommendedName>
</protein>
<evidence type="ECO:0000313" key="5">
    <source>
        <dbReference type="EMBL" id="OWU69023.1"/>
    </source>
</evidence>
<dbReference type="Proteomes" id="UP000215377">
    <property type="component" value="Unassembled WGS sequence"/>
</dbReference>
<evidence type="ECO:0000313" key="6">
    <source>
        <dbReference type="Proteomes" id="UP000215377"/>
    </source>
</evidence>
<dbReference type="SUPFAM" id="SSF56784">
    <property type="entry name" value="HAD-like"/>
    <property type="match status" value="1"/>
</dbReference>
<dbReference type="GO" id="GO:0006281">
    <property type="term" value="P:DNA repair"/>
    <property type="evidence" value="ECO:0007669"/>
    <property type="project" value="TreeGrafter"/>
</dbReference>
<dbReference type="SFLD" id="SFLDS00003">
    <property type="entry name" value="Haloacid_Dehalogenase"/>
    <property type="match status" value="1"/>
</dbReference>
<proteinExistence type="inferred from homology"/>
<dbReference type="SFLD" id="SFLDG01129">
    <property type="entry name" value="C1.5:_HAD__Beta-PGM__Phosphata"/>
    <property type="match status" value="1"/>
</dbReference>
<dbReference type="Pfam" id="PF00702">
    <property type="entry name" value="Hydrolase"/>
    <property type="match status" value="1"/>
</dbReference>
<dbReference type="PRINTS" id="PR00413">
    <property type="entry name" value="HADHALOGNASE"/>
</dbReference>
<comment type="catalytic activity">
    <reaction evidence="1">
        <text>2-phosphoglycolate + H2O = glycolate + phosphate</text>
        <dbReference type="Rhea" id="RHEA:14369"/>
        <dbReference type="ChEBI" id="CHEBI:15377"/>
        <dbReference type="ChEBI" id="CHEBI:29805"/>
        <dbReference type="ChEBI" id="CHEBI:43474"/>
        <dbReference type="ChEBI" id="CHEBI:58033"/>
        <dbReference type="EC" id="3.1.3.18"/>
    </reaction>
</comment>
<dbReference type="Gene3D" id="1.10.150.240">
    <property type="entry name" value="Putative phosphatase, domain 2"/>
    <property type="match status" value="1"/>
</dbReference>
<comment type="caution">
    <text evidence="5">The sequence shown here is derived from an EMBL/GenBank/DDBJ whole genome shotgun (WGS) entry which is preliminary data.</text>
</comment>
<dbReference type="PANTHER" id="PTHR43434">
    <property type="entry name" value="PHOSPHOGLYCOLATE PHOSPHATASE"/>
    <property type="match status" value="1"/>
</dbReference>
<accession>A0A225NCK4</accession>
<comment type="pathway">
    <text evidence="2">Organic acid metabolism; glycolate biosynthesis; glycolate from 2-phosphoglycolate: step 1/1.</text>
</comment>
<dbReference type="Gene3D" id="3.40.50.1000">
    <property type="entry name" value="HAD superfamily/HAD-like"/>
    <property type="match status" value="1"/>
</dbReference>
<comment type="similarity">
    <text evidence="3">Belongs to the HAD-like hydrolase superfamily. CbbY/CbbZ/Gph/YieH family.</text>
</comment>
<dbReference type="EMBL" id="AQQR01000018">
    <property type="protein sequence ID" value="OWU69023.1"/>
    <property type="molecule type" value="Genomic_DNA"/>
</dbReference>
<dbReference type="NCBIfam" id="TIGR01549">
    <property type="entry name" value="HAD-SF-IA-v1"/>
    <property type="match status" value="1"/>
</dbReference>
<dbReference type="InterPro" id="IPR036412">
    <property type="entry name" value="HAD-like_sf"/>
</dbReference>
<reference evidence="5 6" key="1">
    <citation type="submission" date="2013-04" db="EMBL/GenBank/DDBJ databases">
        <title>Oceanicola sp. 22II1-22F33 Genome Sequencing.</title>
        <authorList>
            <person name="Lai Q."/>
            <person name="Li G."/>
            <person name="Shao Z."/>
        </authorList>
    </citation>
    <scope>NUCLEOTIDE SEQUENCE [LARGE SCALE GENOMIC DNA]</scope>
    <source>
        <strain evidence="5 6">22II1-22F33</strain>
    </source>
</reference>
<dbReference type="InterPro" id="IPR023198">
    <property type="entry name" value="PGP-like_dom2"/>
</dbReference>
<dbReference type="OrthoDB" id="9797743at2"/>
<evidence type="ECO:0000256" key="2">
    <source>
        <dbReference type="ARBA" id="ARBA00004818"/>
    </source>
</evidence>
<name>A0A225NCK4_9RHOB</name>
<evidence type="ECO:0000256" key="4">
    <source>
        <dbReference type="ARBA" id="ARBA00013078"/>
    </source>
</evidence>
<evidence type="ECO:0000256" key="3">
    <source>
        <dbReference type="ARBA" id="ARBA00006171"/>
    </source>
</evidence>
<dbReference type="GO" id="GO:0005829">
    <property type="term" value="C:cytosol"/>
    <property type="evidence" value="ECO:0007669"/>
    <property type="project" value="TreeGrafter"/>
</dbReference>